<proteinExistence type="predicted"/>
<dbReference type="Pfam" id="PF00857">
    <property type="entry name" value="Isochorismatase"/>
    <property type="match status" value="1"/>
</dbReference>
<dbReference type="SUPFAM" id="SSF52499">
    <property type="entry name" value="Isochorismatase-like hydrolases"/>
    <property type="match status" value="1"/>
</dbReference>
<reference evidence="3" key="1">
    <citation type="submission" date="2016-08" db="EMBL/GenBank/DDBJ databases">
        <title>Complete genome sequence of the organohalide-respiring Epsilonproteobacterium Sulfurospirillum halorespirans.</title>
        <authorList>
            <person name="Goris T."/>
            <person name="Zimmermann J."/>
            <person name="Schenz B."/>
            <person name="Lemos M."/>
            <person name="Hackermueller J."/>
            <person name="Diekert G."/>
        </authorList>
    </citation>
    <scope>NUCLEOTIDE SEQUENCE [LARGE SCALE GENOMIC DNA]</scope>
    <source>
        <strain>DSM 13726</strain>
        <strain evidence="3">PCE-M2</strain>
    </source>
</reference>
<dbReference type="KEGG" id="shal:SHALO_1092"/>
<evidence type="ECO:0000313" key="3">
    <source>
        <dbReference type="Proteomes" id="UP000094609"/>
    </source>
</evidence>
<organism evidence="2 3">
    <name type="scientific">Sulfurospirillum halorespirans DSM 13726</name>
    <dbReference type="NCBI Taxonomy" id="1193502"/>
    <lineage>
        <taxon>Bacteria</taxon>
        <taxon>Pseudomonadati</taxon>
        <taxon>Campylobacterota</taxon>
        <taxon>Epsilonproteobacteria</taxon>
        <taxon>Campylobacterales</taxon>
        <taxon>Sulfurospirillaceae</taxon>
        <taxon>Sulfurospirillum</taxon>
    </lineage>
</organism>
<keyword evidence="2" id="KW-0378">Hydrolase</keyword>
<accession>A0A1D7TIM5</accession>
<evidence type="ECO:0000313" key="2">
    <source>
        <dbReference type="EMBL" id="AOO64872.1"/>
    </source>
</evidence>
<dbReference type="RefSeq" id="WP_069477714.1">
    <property type="nucleotide sequence ID" value="NZ_CP017111.1"/>
</dbReference>
<dbReference type="AlphaFoldDB" id="A0A1D7TIM5"/>
<dbReference type="PANTHER" id="PTHR14119:SF3">
    <property type="entry name" value="ISOCHORISMATASE DOMAIN-CONTAINING PROTEIN 2"/>
    <property type="match status" value="1"/>
</dbReference>
<protein>
    <submittedName>
        <fullName evidence="2">Isochorismatase family protein</fullName>
        <ecNumber evidence="2">3.3.2.1</ecNumber>
    </submittedName>
</protein>
<feature type="domain" description="Isochorismatase-like" evidence="1">
    <location>
        <begin position="8"/>
        <end position="157"/>
    </location>
</feature>
<evidence type="ECO:0000259" key="1">
    <source>
        <dbReference type="Pfam" id="PF00857"/>
    </source>
</evidence>
<name>A0A1D7TIM5_9BACT</name>
<dbReference type="InterPro" id="IPR000868">
    <property type="entry name" value="Isochorismatase-like_dom"/>
</dbReference>
<dbReference type="EC" id="3.3.2.1" evidence="2"/>
<dbReference type="InterPro" id="IPR050993">
    <property type="entry name" value="Isochorismatase_domain"/>
</dbReference>
<dbReference type="Proteomes" id="UP000094609">
    <property type="component" value="Chromosome"/>
</dbReference>
<dbReference type="Gene3D" id="3.40.50.850">
    <property type="entry name" value="Isochorismatase-like"/>
    <property type="match status" value="1"/>
</dbReference>
<gene>
    <name evidence="2" type="ORF">SHALO_1092</name>
</gene>
<dbReference type="PANTHER" id="PTHR14119">
    <property type="entry name" value="HYDROLASE"/>
    <property type="match status" value="1"/>
</dbReference>
<dbReference type="PATRIC" id="fig|1193502.14.peg.1107"/>
<dbReference type="GO" id="GO:0008908">
    <property type="term" value="F:isochorismatase activity"/>
    <property type="evidence" value="ECO:0007669"/>
    <property type="project" value="UniProtKB-EC"/>
</dbReference>
<dbReference type="STRING" id="1193502.SHALO_1092"/>
<dbReference type="InterPro" id="IPR036380">
    <property type="entry name" value="Isochorismatase-like_sf"/>
</dbReference>
<sequence length="182" mass="20245">MRIFAQQTAMLLVDVQERLFGHIEGHDELEKHLLVLLQGLQSLDIPIVCNQQYTKGLGETIQSIRLLLGDVEIYEKRTFSCCQNPDVMEALKALHVKRVIVAGVESHVCILQSVLDLLDAGFEVIVCADALGSRKAKDHELALLRMTQEGARVGSVESLLFELLRSADHAQFKTISNLVKAL</sequence>
<dbReference type="EMBL" id="CP017111">
    <property type="protein sequence ID" value="AOO64872.1"/>
    <property type="molecule type" value="Genomic_DNA"/>
</dbReference>
<keyword evidence="3" id="KW-1185">Reference proteome</keyword>